<keyword evidence="3" id="KW-0813">Transport</keyword>
<dbReference type="HOGENOM" id="CLU_013016_0_0_2"/>
<comment type="similarity">
    <text evidence="2">Belongs to the binding-protein-dependent transport system permease family. FecCD subfamily.</text>
</comment>
<dbReference type="OrthoDB" id="27848at2157"/>
<dbReference type="Proteomes" id="UP000001106">
    <property type="component" value="Chromosome"/>
</dbReference>
<keyword evidence="10" id="KW-1185">Reference proteome</keyword>
<keyword evidence="4" id="KW-1003">Cell membrane</keyword>
<evidence type="ECO:0000313" key="9">
    <source>
        <dbReference type="EMBL" id="ABR55705.1"/>
    </source>
</evidence>
<dbReference type="KEGG" id="mae:Maeo_0113"/>
<dbReference type="Pfam" id="PF01032">
    <property type="entry name" value="FecCD"/>
    <property type="match status" value="1"/>
</dbReference>
<feature type="transmembrane region" description="Helical" evidence="8">
    <location>
        <begin position="12"/>
        <end position="33"/>
    </location>
</feature>
<sequence>MKNGNKHKKSYRYLVILLLVFLSAVLPIVGIYYGGNAKTICCEDVTNFVMLQSTGDEFKDFMLKEVRLPPILGAILIGLTLSGAGLMLQTLFRNLLASPYTTGISSGVLLIVALVIFINSVSSLLDTFGTDKILIAGWCGGLLSMTMLIIIALRVKESNGVIIVALLLSYLFGGIRSYLIANAQNIQVQEYWEFMVGTITKIHIPDITNMLICTIIFILLSIFLIKPLNALLFGEKYAKSFGLNVKKTRILILLTTSFIVGAIIPYVGLIAFVGIASPYLARPLIKTSDHRWLMPTTMLLGVVLMLLCHIISLKYFVPIYYIYEISRPASPLPIGSVLDILGGLLVIYMVYRGEKKIRI</sequence>
<feature type="transmembrane region" description="Helical" evidence="8">
    <location>
        <begin position="133"/>
        <end position="153"/>
    </location>
</feature>
<feature type="transmembrane region" description="Helical" evidence="8">
    <location>
        <begin position="100"/>
        <end position="121"/>
    </location>
</feature>
<dbReference type="PANTHER" id="PTHR30472">
    <property type="entry name" value="FERRIC ENTEROBACTIN TRANSPORT SYSTEM PERMEASE PROTEIN"/>
    <property type="match status" value="1"/>
</dbReference>
<name>A6UT83_META3</name>
<evidence type="ECO:0000256" key="3">
    <source>
        <dbReference type="ARBA" id="ARBA00022448"/>
    </source>
</evidence>
<feature type="transmembrane region" description="Helical" evidence="8">
    <location>
        <begin position="292"/>
        <end position="317"/>
    </location>
</feature>
<protein>
    <submittedName>
        <fullName evidence="9">Transport system permease protein</fullName>
    </submittedName>
</protein>
<keyword evidence="6 8" id="KW-1133">Transmembrane helix</keyword>
<dbReference type="EMBL" id="CP000743">
    <property type="protein sequence ID" value="ABR55705.1"/>
    <property type="molecule type" value="Genomic_DNA"/>
</dbReference>
<dbReference type="GO" id="GO:0022857">
    <property type="term" value="F:transmembrane transporter activity"/>
    <property type="evidence" value="ECO:0007669"/>
    <property type="project" value="InterPro"/>
</dbReference>
<evidence type="ECO:0000256" key="5">
    <source>
        <dbReference type="ARBA" id="ARBA00022692"/>
    </source>
</evidence>
<feature type="transmembrane region" description="Helical" evidence="8">
    <location>
        <begin position="329"/>
        <end position="351"/>
    </location>
</feature>
<feature type="transmembrane region" description="Helical" evidence="8">
    <location>
        <begin position="68"/>
        <end position="88"/>
    </location>
</feature>
<keyword evidence="5 8" id="KW-0812">Transmembrane</keyword>
<keyword evidence="7 8" id="KW-0472">Membrane</keyword>
<proteinExistence type="inferred from homology"/>
<dbReference type="SUPFAM" id="SSF81345">
    <property type="entry name" value="ABC transporter involved in vitamin B12 uptake, BtuC"/>
    <property type="match status" value="1"/>
</dbReference>
<dbReference type="eggNOG" id="arCOG01007">
    <property type="taxonomic scope" value="Archaea"/>
</dbReference>
<evidence type="ECO:0000256" key="6">
    <source>
        <dbReference type="ARBA" id="ARBA00022989"/>
    </source>
</evidence>
<reference evidence="9" key="1">
    <citation type="submission" date="2007-06" db="EMBL/GenBank/DDBJ databases">
        <title>Complete sequence of Methanococcus aeolicus Nankai-3.</title>
        <authorList>
            <consortium name="US DOE Joint Genome Institute"/>
            <person name="Copeland A."/>
            <person name="Lucas S."/>
            <person name="Lapidus A."/>
            <person name="Barry K."/>
            <person name="Glavina del Rio T."/>
            <person name="Dalin E."/>
            <person name="Tice H."/>
            <person name="Pitluck S."/>
            <person name="Chain P."/>
            <person name="Malfatti S."/>
            <person name="Shin M."/>
            <person name="Vergez L."/>
            <person name="Schmutz J."/>
            <person name="Larimer F."/>
            <person name="Land M."/>
            <person name="Hauser L."/>
            <person name="Kyrpides N."/>
            <person name="Lykidis A."/>
            <person name="Sieprawska-Lupa M."/>
            <person name="Whitman W.B."/>
            <person name="Richardson P."/>
        </authorList>
    </citation>
    <scope>NUCLEOTIDE SEQUENCE [LARGE SCALE GENOMIC DNA]</scope>
    <source>
        <strain evidence="9">Nankai-3</strain>
    </source>
</reference>
<dbReference type="RefSeq" id="WP_011972837.1">
    <property type="nucleotide sequence ID" value="NC_009635.1"/>
</dbReference>
<dbReference type="AlphaFoldDB" id="A6UT83"/>
<dbReference type="InterPro" id="IPR000522">
    <property type="entry name" value="ABC_transptr_permease_BtuC"/>
</dbReference>
<accession>A6UT83</accession>
<evidence type="ECO:0000256" key="1">
    <source>
        <dbReference type="ARBA" id="ARBA00004651"/>
    </source>
</evidence>
<organism evidence="9 10">
    <name type="scientific">Methanococcus aeolicus (strain ATCC BAA-1280 / DSM 17508 / OCM 812 / Nankai-3)</name>
    <dbReference type="NCBI Taxonomy" id="419665"/>
    <lineage>
        <taxon>Archaea</taxon>
        <taxon>Methanobacteriati</taxon>
        <taxon>Methanobacteriota</taxon>
        <taxon>Methanomada group</taxon>
        <taxon>Methanococci</taxon>
        <taxon>Methanococcales</taxon>
        <taxon>Methanococcaceae</taxon>
        <taxon>Methanococcus</taxon>
    </lineage>
</organism>
<evidence type="ECO:0000256" key="2">
    <source>
        <dbReference type="ARBA" id="ARBA00007935"/>
    </source>
</evidence>
<dbReference type="GO" id="GO:0033214">
    <property type="term" value="P:siderophore-iron import into cell"/>
    <property type="evidence" value="ECO:0007669"/>
    <property type="project" value="TreeGrafter"/>
</dbReference>
<dbReference type="Gene3D" id="1.10.3470.10">
    <property type="entry name" value="ABC transporter involved in vitamin B12 uptake, BtuC"/>
    <property type="match status" value="1"/>
</dbReference>
<dbReference type="PANTHER" id="PTHR30472:SF25">
    <property type="entry name" value="ABC TRANSPORTER PERMEASE PROTEIN MJ0876-RELATED"/>
    <property type="match status" value="1"/>
</dbReference>
<feature type="transmembrane region" description="Helical" evidence="8">
    <location>
        <begin position="250"/>
        <end position="280"/>
    </location>
</feature>
<evidence type="ECO:0000256" key="8">
    <source>
        <dbReference type="SAM" id="Phobius"/>
    </source>
</evidence>
<dbReference type="CDD" id="cd06550">
    <property type="entry name" value="TM_ABC_iron-siderophores_like"/>
    <property type="match status" value="1"/>
</dbReference>
<comment type="subcellular location">
    <subcellularLocation>
        <location evidence="1">Cell membrane</location>
        <topology evidence="1">Multi-pass membrane protein</topology>
    </subcellularLocation>
</comment>
<dbReference type="InterPro" id="IPR037294">
    <property type="entry name" value="ABC_BtuC-like"/>
</dbReference>
<gene>
    <name evidence="9" type="ordered locus">Maeo_0113</name>
</gene>
<dbReference type="GO" id="GO:0005886">
    <property type="term" value="C:plasma membrane"/>
    <property type="evidence" value="ECO:0007669"/>
    <property type="project" value="UniProtKB-SubCell"/>
</dbReference>
<evidence type="ECO:0000313" key="10">
    <source>
        <dbReference type="Proteomes" id="UP000001106"/>
    </source>
</evidence>
<evidence type="ECO:0000256" key="7">
    <source>
        <dbReference type="ARBA" id="ARBA00023136"/>
    </source>
</evidence>
<dbReference type="GeneID" id="5327518"/>
<evidence type="ECO:0000256" key="4">
    <source>
        <dbReference type="ARBA" id="ARBA00022475"/>
    </source>
</evidence>
<feature type="transmembrane region" description="Helical" evidence="8">
    <location>
        <begin position="207"/>
        <end position="229"/>
    </location>
</feature>
<dbReference type="STRING" id="419665.Maeo_0113"/>
<feature type="transmembrane region" description="Helical" evidence="8">
    <location>
        <begin position="160"/>
        <end position="181"/>
    </location>
</feature>